<dbReference type="OrthoDB" id="3928741at2"/>
<name>A0A117PGI3_9ACTN</name>
<dbReference type="EMBL" id="LMWJ01000006">
    <property type="protein sequence ID" value="KUM79252.1"/>
    <property type="molecule type" value="Genomic_DNA"/>
</dbReference>
<gene>
    <name evidence="2" type="ORF">AQI70_10450</name>
</gene>
<reference evidence="2 3" key="1">
    <citation type="submission" date="2015-10" db="EMBL/GenBank/DDBJ databases">
        <title>Draft genome sequence of Streptomyces curacoi DSM 40107, type strain for the species Streptomyces curacoi.</title>
        <authorList>
            <person name="Ruckert C."/>
            <person name="Winkler A."/>
            <person name="Kalinowski J."/>
            <person name="Kampfer P."/>
            <person name="Glaeser S."/>
        </authorList>
    </citation>
    <scope>NUCLEOTIDE SEQUENCE [LARGE SCALE GENOMIC DNA]</scope>
    <source>
        <strain evidence="2 3">DSM 40107</strain>
    </source>
</reference>
<dbReference type="AlphaFoldDB" id="A0A117PGI3"/>
<evidence type="ECO:0000313" key="3">
    <source>
        <dbReference type="Proteomes" id="UP000054024"/>
    </source>
</evidence>
<keyword evidence="3" id="KW-1185">Reference proteome</keyword>
<feature type="compositionally biased region" description="Low complexity" evidence="1">
    <location>
        <begin position="317"/>
        <end position="326"/>
    </location>
</feature>
<dbReference type="STRING" id="146536.AQI70_10450"/>
<dbReference type="RefSeq" id="WP_062146833.1">
    <property type="nucleotide sequence ID" value="NZ_KQ947986.1"/>
</dbReference>
<evidence type="ECO:0008006" key="4">
    <source>
        <dbReference type="Google" id="ProtNLM"/>
    </source>
</evidence>
<organism evidence="2 3">
    <name type="scientific">Streptomyces curacoi</name>
    <dbReference type="NCBI Taxonomy" id="146536"/>
    <lineage>
        <taxon>Bacteria</taxon>
        <taxon>Bacillati</taxon>
        <taxon>Actinomycetota</taxon>
        <taxon>Actinomycetes</taxon>
        <taxon>Kitasatosporales</taxon>
        <taxon>Streptomycetaceae</taxon>
        <taxon>Streptomyces</taxon>
    </lineage>
</organism>
<accession>A0A117PGI3</accession>
<evidence type="ECO:0000256" key="1">
    <source>
        <dbReference type="SAM" id="MobiDB-lite"/>
    </source>
</evidence>
<evidence type="ECO:0000313" key="2">
    <source>
        <dbReference type="EMBL" id="KUM79252.1"/>
    </source>
</evidence>
<feature type="region of interest" description="Disordered" evidence="1">
    <location>
        <begin position="298"/>
        <end position="339"/>
    </location>
</feature>
<proteinExistence type="predicted"/>
<dbReference type="Proteomes" id="UP000054024">
    <property type="component" value="Unassembled WGS sequence"/>
</dbReference>
<protein>
    <recommendedName>
        <fullName evidence="4">DNA-binding protein</fullName>
    </recommendedName>
</protein>
<comment type="caution">
    <text evidence="2">The sequence shown here is derived from an EMBL/GenBank/DDBJ whole genome shotgun (WGS) entry which is preliminary data.</text>
</comment>
<sequence length="611" mass="66168">MKIYWHDAATPAHHPAVALLYSWFTHLTTSQQDLLLRHVCTQDPLTLTRLAAEHGVPWHVMRQTRNQLPGALDQALNQDAAAHAAVDAVGQELRVPTDWRQMVTRHPWLAAAVSDRHHLTALQLLLGLRWPDALQETWLFDDNIEDCKVATLAALALQPLECMSLETVRRRLAQAGVPVPPEPARLQCWLAYCGLHCQPAPDGSATMVCRPAALHPSITQGNGCGGATQIENETPPPTLLLSHCLSRLSVLLHAQPAHPATSSGISLGDLLTRADHLEGELGQLARAVRDAIAAAPGTWTAGTGDARRSSLPPTAPLPAQLGAPAANTTAVRHPAAGDGHTRAAWLHRLAANLHQLQAHLTHRPTASEPPAAGDTTDRSRWLRTVQDDARTVLLSHPTPLTSAQIAARLNRKVHLRTLRKILADDPHILVVAHDTFSAALLSPDAPAPQPSPRANPHLDSAAQALATAGHSLSTAELKQRARLTIQNAYLKQKLDADPRFQRSAKDQWALTEWDLPVYKPMKELVGDLVDRHGGSVDAEAVIHQLRNDFGIKEASLRQVMSSPPFTARGGVVRRLAEVEDPPAPSSHTCPTEVTDEDVPTADDLIKSMGLI</sequence>